<proteinExistence type="predicted"/>
<gene>
    <name evidence="1" type="ORF">MLD38_002782</name>
</gene>
<organism evidence="1 2">
    <name type="scientific">Melastoma candidum</name>
    <dbReference type="NCBI Taxonomy" id="119954"/>
    <lineage>
        <taxon>Eukaryota</taxon>
        <taxon>Viridiplantae</taxon>
        <taxon>Streptophyta</taxon>
        <taxon>Embryophyta</taxon>
        <taxon>Tracheophyta</taxon>
        <taxon>Spermatophyta</taxon>
        <taxon>Magnoliopsida</taxon>
        <taxon>eudicotyledons</taxon>
        <taxon>Gunneridae</taxon>
        <taxon>Pentapetalae</taxon>
        <taxon>rosids</taxon>
        <taxon>malvids</taxon>
        <taxon>Myrtales</taxon>
        <taxon>Melastomataceae</taxon>
        <taxon>Melastomatoideae</taxon>
        <taxon>Melastomateae</taxon>
        <taxon>Melastoma</taxon>
    </lineage>
</organism>
<evidence type="ECO:0000313" key="1">
    <source>
        <dbReference type="EMBL" id="KAI4384660.1"/>
    </source>
</evidence>
<evidence type="ECO:0000313" key="2">
    <source>
        <dbReference type="Proteomes" id="UP001057402"/>
    </source>
</evidence>
<accession>A0ACB9RZW8</accession>
<dbReference type="Proteomes" id="UP001057402">
    <property type="component" value="Chromosome 2"/>
</dbReference>
<comment type="caution">
    <text evidence="1">The sequence shown here is derived from an EMBL/GenBank/DDBJ whole genome shotgun (WGS) entry which is preliminary data.</text>
</comment>
<protein>
    <submittedName>
        <fullName evidence="1">Uncharacterized protein</fullName>
    </submittedName>
</protein>
<name>A0ACB9RZW8_9MYRT</name>
<keyword evidence="2" id="KW-1185">Reference proteome</keyword>
<reference evidence="2" key="1">
    <citation type="journal article" date="2023" name="Front. Plant Sci.">
        <title>Chromosomal-level genome assembly of Melastoma candidum provides insights into trichome evolution.</title>
        <authorList>
            <person name="Zhong Y."/>
            <person name="Wu W."/>
            <person name="Sun C."/>
            <person name="Zou P."/>
            <person name="Liu Y."/>
            <person name="Dai S."/>
            <person name="Zhou R."/>
        </authorList>
    </citation>
    <scope>NUCLEOTIDE SEQUENCE [LARGE SCALE GENOMIC DNA]</scope>
</reference>
<dbReference type="EMBL" id="CM042881">
    <property type="protein sequence ID" value="KAI4384660.1"/>
    <property type="molecule type" value="Genomic_DNA"/>
</dbReference>
<sequence length="1182" mass="134679">MGTLSSVSFGPPSLISKRCLSCGTVMLIFGMGLYGLFISNVSLNPPPAHDRTLKGFSLFGMFALKERPRWMKISSLDEQKTRVGHVIVMILLVKMFEKSKLVTIATGLDLLSYSSDPSPAQQGDPTPSLMGEVEPPPKRPKIVRGEDDYLPGNILEIELCNFMTFDSLKCKPNSRLNIVIGPNGSGKSSLVCAIALGLGGEPQLLGRASSVGAYVKRGEDSGHIKITLRGDNKDELIAVMRKINTQNKSEWLLNGRVVPKKDVLGVIERFNIQVNNLTQFLPQDRVCEFAKLSPVQLLHETEKAVGDPQLPLHHNALIEASLKLKTIERTVAMNGVTLDRLKATLAEKEKDVRRVRQREDLLEKAEFMKKKLPWLKYDMIKAEYMEAKKLENDAKNKLNEAAKILNDLKEPIEKKKREKANRDANCKRFMGLINENAKKRQEKLEFETKLDVQLKSKHREIEDLKKQEAARRQRILQAEEALSAAELELESAPIYEVPKAELDKLRDLLSKLEQSGKHKRLEQLDIDKNLRQLKMNLRQSMDRLTDMESTKNKRLHALKSSGADKIIEACNWLQDHRNALRKEVYGPVLLEVNISHKAHADYLEDHVPYYIWKAFITQDPGDRDFLVKNLRSFDVPVLNYVPRQGRYREPFHITEELSALGIYSRLDQIFDAPEAVKEVLISQSGLEHSYIGTRETDQKADMVSRLGVFDFWTPDNHYRWSKSRYGGHISGSVEPVSPSRLLLCSSDGGEIERLCSRKRELEESIRKEEERLVSLQTDIRQTDDEAAKLHKQREQIVLTIQQEKKKRQELVARVENWKKKLSSLNVEDDLDVSVAKLFDQAAGFNAQRCKCALQIQQLLRDAMSLKRSYVEEHLTNIEFDWKIREMESNLKEHEKSALQASTHLENCKKEVEDRRQQLSSAKRHAESIAVITPELEKAFLEMPTTLEELEAAIQDNIAQANSILFLNPNVVSEYENCQRQVKEIGSTLEVEKRELSRCLSEIDGLKKEWLSTLRNIVSQINKTFSWNFQQMAVAGEVSLDERGSDFDQYGILIKVKFRQSGQLQVLSAHHQSGGERSVSTILYLVSLQDLTNCPFRVVDEINQGMDPVNERKMFQQLVRAASQPNTPQCFLLTPKLLPDLEYTEACSILNIMNGPWIKQPSKVWSSGEQWGAVMGLISESRC</sequence>